<dbReference type="Proteomes" id="UP000776164">
    <property type="component" value="Unassembled WGS sequence"/>
</dbReference>
<organism evidence="1 2">
    <name type="scientific">Subtercola frigoramans</name>
    <dbReference type="NCBI Taxonomy" id="120298"/>
    <lineage>
        <taxon>Bacteria</taxon>
        <taxon>Bacillati</taxon>
        <taxon>Actinomycetota</taxon>
        <taxon>Actinomycetes</taxon>
        <taxon>Micrococcales</taxon>
        <taxon>Microbacteriaceae</taxon>
        <taxon>Subtercola</taxon>
    </lineage>
</organism>
<gene>
    <name evidence="1" type="ORF">JOE66_000642</name>
</gene>
<name>A0ABS2L1P6_9MICO</name>
<evidence type="ECO:0000313" key="1">
    <source>
        <dbReference type="EMBL" id="MBM7471008.1"/>
    </source>
</evidence>
<evidence type="ECO:0000313" key="2">
    <source>
        <dbReference type="Proteomes" id="UP000776164"/>
    </source>
</evidence>
<protein>
    <submittedName>
        <fullName evidence="1">Uncharacterized protein</fullName>
    </submittedName>
</protein>
<dbReference type="RefSeq" id="WP_205106692.1">
    <property type="nucleotide sequence ID" value="NZ_BAAAHT010000017.1"/>
</dbReference>
<accession>A0ABS2L1P6</accession>
<proteinExistence type="predicted"/>
<reference evidence="1 2" key="1">
    <citation type="submission" date="2021-01" db="EMBL/GenBank/DDBJ databases">
        <title>Sequencing the genomes of 1000 actinobacteria strains.</title>
        <authorList>
            <person name="Klenk H.-P."/>
        </authorList>
    </citation>
    <scope>NUCLEOTIDE SEQUENCE [LARGE SCALE GENOMIC DNA]</scope>
    <source>
        <strain evidence="1 2">DSM 13057</strain>
    </source>
</reference>
<comment type="caution">
    <text evidence="1">The sequence shown here is derived from an EMBL/GenBank/DDBJ whole genome shotgun (WGS) entry which is preliminary data.</text>
</comment>
<keyword evidence="2" id="KW-1185">Reference proteome</keyword>
<dbReference type="EMBL" id="JAFBBU010000001">
    <property type="protein sequence ID" value="MBM7471008.1"/>
    <property type="molecule type" value="Genomic_DNA"/>
</dbReference>
<sequence length="89" mass="9132">MASVVLACQSWQTSLSQDKATFPTTQAAAAAQVSAAAAVDSQWQTLASDMSYLVSVIDDTSSEAQAKGQQTFTDLSNQCLAVGVTVNGG</sequence>